<evidence type="ECO:0000259" key="3">
    <source>
        <dbReference type="SMART" id="SM00062"/>
    </source>
</evidence>
<accession>A0A2Z2KBZ2</accession>
<dbReference type="SMART" id="SM00062">
    <property type="entry name" value="PBPb"/>
    <property type="match status" value="1"/>
</dbReference>
<evidence type="ECO:0000313" key="4">
    <source>
        <dbReference type="EMBL" id="ASA23304.1"/>
    </source>
</evidence>
<dbReference type="AlphaFoldDB" id="A0A2Z2KBZ2"/>
<name>A0A2Z2KBZ2_9BACL</name>
<dbReference type="InterPro" id="IPR001638">
    <property type="entry name" value="Solute-binding_3/MltF_N"/>
</dbReference>
<sequence length="287" mass="31670">MRMKTWRTLGLGLTAAVLLVGIVACGNEKDSEKTGNNSSANNEQITVNVATGGAPKPFSYVNDSNEIDGYDIQVVKAIFEGLPQYKLNIEKTEFPSIFAGLDSDRYQIGANNFASNAERKEKYNYSDPIFKNQFVIAVKEDRTDIKSFADLEGKTTEVSPSVNYTVALEKYNKEMAKTPVVLKYSDAELVTILQNVESGADDFNLIDAAMLQLYIKEYGLKLKAIPLSQEDTDRIGVPYSYLILSKGGNSDQLLKDVNGRIQGLIQDGTVSKLSEQYLNGDFAPEVQ</sequence>
<evidence type="ECO:0000256" key="1">
    <source>
        <dbReference type="ARBA" id="ARBA00022729"/>
    </source>
</evidence>
<dbReference type="OrthoDB" id="8613538at2"/>
<dbReference type="PANTHER" id="PTHR35936:SF19">
    <property type="entry name" value="AMINO-ACID-BINDING PROTEIN YXEM-RELATED"/>
    <property type="match status" value="1"/>
</dbReference>
<feature type="chain" id="PRO_5016387913" evidence="2">
    <location>
        <begin position="27"/>
        <end position="287"/>
    </location>
</feature>
<feature type="domain" description="Solute-binding protein family 3/N-terminal" evidence="3">
    <location>
        <begin position="46"/>
        <end position="281"/>
    </location>
</feature>
<gene>
    <name evidence="4" type="ORF">B9T62_22350</name>
</gene>
<proteinExistence type="predicted"/>
<dbReference type="EMBL" id="CP021780">
    <property type="protein sequence ID" value="ASA23304.1"/>
    <property type="molecule type" value="Genomic_DNA"/>
</dbReference>
<dbReference type="PROSITE" id="PS51257">
    <property type="entry name" value="PROKAR_LIPOPROTEIN"/>
    <property type="match status" value="1"/>
</dbReference>
<organism evidence="4 5">
    <name type="scientific">Paenibacillus donghaensis</name>
    <dbReference type="NCBI Taxonomy" id="414771"/>
    <lineage>
        <taxon>Bacteria</taxon>
        <taxon>Bacillati</taxon>
        <taxon>Bacillota</taxon>
        <taxon>Bacilli</taxon>
        <taxon>Bacillales</taxon>
        <taxon>Paenibacillaceae</taxon>
        <taxon>Paenibacillus</taxon>
    </lineage>
</organism>
<protein>
    <submittedName>
        <fullName evidence="4">Amino acid ABC transporter substrate-binding protein</fullName>
    </submittedName>
</protein>
<dbReference type="SUPFAM" id="SSF53850">
    <property type="entry name" value="Periplasmic binding protein-like II"/>
    <property type="match status" value="1"/>
</dbReference>
<reference evidence="4 5" key="1">
    <citation type="submission" date="2017-06" db="EMBL/GenBank/DDBJ databases">
        <title>Complete genome sequence of Paenibacillus donghaensis KCTC 13049T isolated from East Sea sediment, South Korea.</title>
        <authorList>
            <person name="Jung B.K."/>
            <person name="Hong S.-J."/>
            <person name="Shin J.-H."/>
        </authorList>
    </citation>
    <scope>NUCLEOTIDE SEQUENCE [LARGE SCALE GENOMIC DNA]</scope>
    <source>
        <strain evidence="4 5">KCTC 13049</strain>
    </source>
</reference>
<dbReference type="Proteomes" id="UP000249890">
    <property type="component" value="Chromosome"/>
</dbReference>
<keyword evidence="5" id="KW-1185">Reference proteome</keyword>
<dbReference type="KEGG" id="pdh:B9T62_22350"/>
<dbReference type="Pfam" id="PF00497">
    <property type="entry name" value="SBP_bac_3"/>
    <property type="match status" value="1"/>
</dbReference>
<dbReference type="Gene3D" id="3.40.190.10">
    <property type="entry name" value="Periplasmic binding protein-like II"/>
    <property type="match status" value="2"/>
</dbReference>
<feature type="signal peptide" evidence="2">
    <location>
        <begin position="1"/>
        <end position="26"/>
    </location>
</feature>
<evidence type="ECO:0000256" key="2">
    <source>
        <dbReference type="SAM" id="SignalP"/>
    </source>
</evidence>
<keyword evidence="1 2" id="KW-0732">Signal</keyword>
<evidence type="ECO:0000313" key="5">
    <source>
        <dbReference type="Proteomes" id="UP000249890"/>
    </source>
</evidence>
<dbReference type="PANTHER" id="PTHR35936">
    <property type="entry name" value="MEMBRANE-BOUND LYTIC MUREIN TRANSGLYCOSYLASE F"/>
    <property type="match status" value="1"/>
</dbReference>